<keyword evidence="3" id="KW-0732">Signal</keyword>
<evidence type="ECO:0000313" key="6">
    <source>
        <dbReference type="Proteomes" id="UP000559626"/>
    </source>
</evidence>
<dbReference type="InterPro" id="IPR007621">
    <property type="entry name" value="TPM_dom"/>
</dbReference>
<keyword evidence="6" id="KW-1185">Reference proteome</keyword>
<dbReference type="PANTHER" id="PTHR30373">
    <property type="entry name" value="UPF0603 PROTEIN YGCG"/>
    <property type="match status" value="1"/>
</dbReference>
<keyword evidence="2" id="KW-1133">Transmembrane helix</keyword>
<feature type="region of interest" description="Disordered" evidence="1">
    <location>
        <begin position="250"/>
        <end position="289"/>
    </location>
</feature>
<feature type="transmembrane region" description="Helical" evidence="2">
    <location>
        <begin position="217"/>
        <end position="237"/>
    </location>
</feature>
<feature type="domain" description="TPM" evidence="4">
    <location>
        <begin position="35"/>
        <end position="155"/>
    </location>
</feature>
<gene>
    <name evidence="5" type="ORF">HHL22_12950</name>
</gene>
<keyword evidence="2" id="KW-0472">Membrane</keyword>
<accession>A0A7Y0AEZ2</accession>
<dbReference type="EMBL" id="JABBGH010000002">
    <property type="protein sequence ID" value="NML66115.1"/>
    <property type="molecule type" value="Genomic_DNA"/>
</dbReference>
<organism evidence="5 6">
    <name type="scientific">Hymenobacter polaris</name>
    <dbReference type="NCBI Taxonomy" id="2682546"/>
    <lineage>
        <taxon>Bacteria</taxon>
        <taxon>Pseudomonadati</taxon>
        <taxon>Bacteroidota</taxon>
        <taxon>Cytophagia</taxon>
        <taxon>Cytophagales</taxon>
        <taxon>Hymenobacteraceae</taxon>
        <taxon>Hymenobacter</taxon>
    </lineage>
</organism>
<evidence type="ECO:0000256" key="1">
    <source>
        <dbReference type="SAM" id="MobiDB-lite"/>
    </source>
</evidence>
<feature type="signal peptide" evidence="3">
    <location>
        <begin position="1"/>
        <end position="21"/>
    </location>
</feature>
<feature type="compositionally biased region" description="Low complexity" evidence="1">
    <location>
        <begin position="396"/>
        <end position="406"/>
    </location>
</feature>
<dbReference type="PANTHER" id="PTHR30373:SF2">
    <property type="entry name" value="UPF0603 PROTEIN YGCG"/>
    <property type="match status" value="1"/>
</dbReference>
<proteinExistence type="predicted"/>
<feature type="compositionally biased region" description="Low complexity" evidence="1">
    <location>
        <begin position="364"/>
        <end position="389"/>
    </location>
</feature>
<evidence type="ECO:0000313" key="5">
    <source>
        <dbReference type="EMBL" id="NML66115.1"/>
    </source>
</evidence>
<evidence type="ECO:0000256" key="2">
    <source>
        <dbReference type="SAM" id="Phobius"/>
    </source>
</evidence>
<sequence>MKRLLFLVGLLTAAWAGPAYAADGIPPRPKPFTFVTDQAGLLQPAEVKRLDYGLRQYADNNGTQVVVVTVPSLGGQEVNAFARQLGTDWGIGQKDKNNGLVVLVAKQEHKLSIEPGAGLRDRVTPSVIQRAIGQMTPQFKQNDYGQGLRNGLNVLLAAANPGSAPKNTASATTAPATSGAVANSSSLGTTTSPSAAQAMGDPAGATQSEAAPTSGGGIGLSTILIGVVVVGGGIWLLSRLFRRNANAAGNNGPGGTPNFYPNQPTQGGTPNFYPNQGPGYGAPQQSGGSGMGSILATGAAAAAGAYLGNRLGGSHDSNEGGRNFSSDNLSNNAGTAAGTAGGTAAADDYFSSRGGAEESNASPDYFSNSGDDSSGGDFFSGNDSSYDDSSGGGGFDDTNNDNSGSW</sequence>
<dbReference type="Gene3D" id="3.10.310.50">
    <property type="match status" value="1"/>
</dbReference>
<feature type="compositionally biased region" description="Low complexity" evidence="1">
    <location>
        <begin position="163"/>
        <end position="182"/>
    </location>
</feature>
<feature type="region of interest" description="Disordered" evidence="1">
    <location>
        <begin position="162"/>
        <end position="213"/>
    </location>
</feature>
<dbReference type="Pfam" id="PF04536">
    <property type="entry name" value="TPM_phosphatase"/>
    <property type="match status" value="1"/>
</dbReference>
<feature type="compositionally biased region" description="Polar residues" evidence="1">
    <location>
        <begin position="183"/>
        <end position="195"/>
    </location>
</feature>
<dbReference type="Proteomes" id="UP000559626">
    <property type="component" value="Unassembled WGS sequence"/>
</dbReference>
<feature type="compositionally biased region" description="Low complexity" evidence="1">
    <location>
        <begin position="250"/>
        <end position="262"/>
    </location>
</feature>
<dbReference type="AlphaFoldDB" id="A0A7Y0AEZ2"/>
<keyword evidence="2" id="KW-0812">Transmembrane</keyword>
<feature type="region of interest" description="Disordered" evidence="1">
    <location>
        <begin position="348"/>
        <end position="406"/>
    </location>
</feature>
<comment type="caution">
    <text evidence="5">The sequence shown here is derived from an EMBL/GenBank/DDBJ whole genome shotgun (WGS) entry which is preliminary data.</text>
</comment>
<reference evidence="5 6" key="1">
    <citation type="submission" date="2020-04" db="EMBL/GenBank/DDBJ databases">
        <title>Hymenobacter polaris sp. nov., isolated from Arctic soil.</title>
        <authorList>
            <person name="Dahal R.H."/>
        </authorList>
    </citation>
    <scope>NUCLEOTIDE SEQUENCE [LARGE SCALE GENOMIC DNA]</scope>
    <source>
        <strain evidence="5 6">RP-2-7</strain>
    </source>
</reference>
<evidence type="ECO:0000259" key="4">
    <source>
        <dbReference type="Pfam" id="PF04536"/>
    </source>
</evidence>
<name>A0A7Y0AEZ2_9BACT</name>
<protein>
    <submittedName>
        <fullName evidence="5">TPM domain-containing protein</fullName>
    </submittedName>
</protein>
<evidence type="ECO:0000256" key="3">
    <source>
        <dbReference type="SAM" id="SignalP"/>
    </source>
</evidence>
<feature type="chain" id="PRO_5031056532" evidence="3">
    <location>
        <begin position="22"/>
        <end position="406"/>
    </location>
</feature>
<dbReference type="RefSeq" id="WP_169531780.1">
    <property type="nucleotide sequence ID" value="NZ_JABBGH010000002.1"/>
</dbReference>
<feature type="compositionally biased region" description="Polar residues" evidence="1">
    <location>
        <begin position="263"/>
        <end position="274"/>
    </location>
</feature>